<name>A0A8H4JRJ5_9HYPO</name>
<sequence length="136" mass="14829">MQLEGKPRLDPGGQNRRLLEALRKVLRDDNAQFRTPQQEEAVRLAAARETPLVAVLPTGGGKSLIFMVPAMLEGSGVTVVVAPFAELKRQLVTRCVDAGLDCRHWPQARGTWPRVVIVSAEAASGDDFLQWAADLS</sequence>
<comment type="catalytic activity">
    <reaction evidence="4">
        <text>Couples ATP hydrolysis with the unwinding of duplex DNA by translocating in the 3'-5' direction.</text>
        <dbReference type="EC" id="5.6.2.4"/>
    </reaction>
</comment>
<keyword evidence="3" id="KW-0413">Isomerase</keyword>
<dbReference type="Pfam" id="PF00270">
    <property type="entry name" value="DEAD"/>
    <property type="match status" value="1"/>
</dbReference>
<dbReference type="InterPro" id="IPR027417">
    <property type="entry name" value="P-loop_NTPase"/>
</dbReference>
<accession>A0A8H4JRJ5</accession>
<feature type="non-terminal residue" evidence="7">
    <location>
        <position position="136"/>
    </location>
</feature>
<keyword evidence="2" id="KW-0238">DNA-binding</keyword>
<dbReference type="GO" id="GO:0043138">
    <property type="term" value="F:3'-5' DNA helicase activity"/>
    <property type="evidence" value="ECO:0007669"/>
    <property type="project" value="UniProtKB-EC"/>
</dbReference>
<keyword evidence="7" id="KW-0347">Helicase</keyword>
<keyword evidence="7" id="KW-0067">ATP-binding</keyword>
<proteinExistence type="inferred from homology"/>
<dbReference type="GO" id="GO:0005694">
    <property type="term" value="C:chromosome"/>
    <property type="evidence" value="ECO:0007669"/>
    <property type="project" value="TreeGrafter"/>
</dbReference>
<evidence type="ECO:0000259" key="6">
    <source>
        <dbReference type="Pfam" id="PF00270"/>
    </source>
</evidence>
<dbReference type="InterPro" id="IPR011545">
    <property type="entry name" value="DEAD/DEAH_box_helicase_dom"/>
</dbReference>
<keyword evidence="7" id="KW-0547">Nucleotide-binding</keyword>
<dbReference type="AlphaFoldDB" id="A0A8H4JRJ5"/>
<dbReference type="GO" id="GO:0005524">
    <property type="term" value="F:ATP binding"/>
    <property type="evidence" value="ECO:0007669"/>
    <property type="project" value="InterPro"/>
</dbReference>
<dbReference type="GO" id="GO:0003677">
    <property type="term" value="F:DNA binding"/>
    <property type="evidence" value="ECO:0007669"/>
    <property type="project" value="UniProtKB-KW"/>
</dbReference>
<feature type="domain" description="DEAD/DEAH-box helicase" evidence="6">
    <location>
        <begin position="35"/>
        <end position="96"/>
    </location>
</feature>
<evidence type="ECO:0000256" key="5">
    <source>
        <dbReference type="ARBA" id="ARBA00034808"/>
    </source>
</evidence>
<dbReference type="OrthoDB" id="3522001at2759"/>
<dbReference type="Proteomes" id="UP000554235">
    <property type="component" value="Unassembled WGS sequence"/>
</dbReference>
<protein>
    <recommendedName>
        <fullName evidence="5">DNA 3'-5' helicase</fullName>
        <ecNumber evidence="5">5.6.2.4</ecNumber>
    </recommendedName>
</protein>
<dbReference type="GO" id="GO:0000724">
    <property type="term" value="P:double-strand break repair via homologous recombination"/>
    <property type="evidence" value="ECO:0007669"/>
    <property type="project" value="TreeGrafter"/>
</dbReference>
<keyword evidence="7" id="KW-0378">Hydrolase</keyword>
<dbReference type="Gene3D" id="3.40.50.300">
    <property type="entry name" value="P-loop containing nucleotide triphosphate hydrolases"/>
    <property type="match status" value="1"/>
</dbReference>
<dbReference type="GO" id="GO:0009378">
    <property type="term" value="F:four-way junction helicase activity"/>
    <property type="evidence" value="ECO:0007669"/>
    <property type="project" value="TreeGrafter"/>
</dbReference>
<evidence type="ECO:0000256" key="4">
    <source>
        <dbReference type="ARBA" id="ARBA00034617"/>
    </source>
</evidence>
<evidence type="ECO:0000256" key="2">
    <source>
        <dbReference type="ARBA" id="ARBA00023125"/>
    </source>
</evidence>
<dbReference type="PANTHER" id="PTHR13710">
    <property type="entry name" value="DNA HELICASE RECQ FAMILY MEMBER"/>
    <property type="match status" value="1"/>
</dbReference>
<dbReference type="PANTHER" id="PTHR13710:SF105">
    <property type="entry name" value="ATP-DEPENDENT DNA HELICASE Q1"/>
    <property type="match status" value="1"/>
</dbReference>
<evidence type="ECO:0000256" key="3">
    <source>
        <dbReference type="ARBA" id="ARBA00023235"/>
    </source>
</evidence>
<comment type="caution">
    <text evidence="7">The sequence shown here is derived from an EMBL/GenBank/DDBJ whole genome shotgun (WGS) entry which is preliminary data.</text>
</comment>
<evidence type="ECO:0000313" key="8">
    <source>
        <dbReference type="Proteomes" id="UP000554235"/>
    </source>
</evidence>
<dbReference type="EC" id="5.6.2.4" evidence="5"/>
<gene>
    <name evidence="7" type="ORF">FALBO_17427</name>
</gene>
<reference evidence="7 8" key="1">
    <citation type="submission" date="2020-01" db="EMBL/GenBank/DDBJ databases">
        <title>Identification and distribution of gene clusters putatively required for synthesis of sphingolipid metabolism inhibitors in phylogenetically diverse species of the filamentous fungus Fusarium.</title>
        <authorList>
            <person name="Kim H.-S."/>
            <person name="Busman M."/>
            <person name="Brown D.W."/>
            <person name="Divon H."/>
            <person name="Uhlig S."/>
            <person name="Proctor R.H."/>
        </authorList>
    </citation>
    <scope>NUCLEOTIDE SEQUENCE [LARGE SCALE GENOMIC DNA]</scope>
    <source>
        <strain evidence="7 8">NRRL 20459</strain>
    </source>
</reference>
<dbReference type="EMBL" id="JAADYS010004058">
    <property type="protein sequence ID" value="KAF4436886.1"/>
    <property type="molecule type" value="Genomic_DNA"/>
</dbReference>
<evidence type="ECO:0000313" key="7">
    <source>
        <dbReference type="EMBL" id="KAF4436886.1"/>
    </source>
</evidence>
<dbReference type="SUPFAM" id="SSF52540">
    <property type="entry name" value="P-loop containing nucleoside triphosphate hydrolases"/>
    <property type="match status" value="1"/>
</dbReference>
<organism evidence="7 8">
    <name type="scientific">Fusarium albosuccineum</name>
    <dbReference type="NCBI Taxonomy" id="1237068"/>
    <lineage>
        <taxon>Eukaryota</taxon>
        <taxon>Fungi</taxon>
        <taxon>Dikarya</taxon>
        <taxon>Ascomycota</taxon>
        <taxon>Pezizomycotina</taxon>
        <taxon>Sordariomycetes</taxon>
        <taxon>Hypocreomycetidae</taxon>
        <taxon>Hypocreales</taxon>
        <taxon>Nectriaceae</taxon>
        <taxon>Fusarium</taxon>
        <taxon>Fusarium decemcellulare species complex</taxon>
    </lineage>
</organism>
<dbReference type="GO" id="GO:0005737">
    <property type="term" value="C:cytoplasm"/>
    <property type="evidence" value="ECO:0007669"/>
    <property type="project" value="TreeGrafter"/>
</dbReference>
<comment type="similarity">
    <text evidence="1">Belongs to the helicase family. RecQ subfamily.</text>
</comment>
<evidence type="ECO:0000256" key="1">
    <source>
        <dbReference type="ARBA" id="ARBA00005446"/>
    </source>
</evidence>
<keyword evidence="8" id="KW-1185">Reference proteome</keyword>